<reference evidence="2 3" key="1">
    <citation type="journal article" date="2018" name="Sci. Rep.">
        <title>Genomic signatures of local adaptation to the degree of environmental predictability in rotifers.</title>
        <authorList>
            <person name="Franch-Gras L."/>
            <person name="Hahn C."/>
            <person name="Garcia-Roger E.M."/>
            <person name="Carmona M.J."/>
            <person name="Serra M."/>
            <person name="Gomez A."/>
        </authorList>
    </citation>
    <scope>NUCLEOTIDE SEQUENCE [LARGE SCALE GENOMIC DNA]</scope>
    <source>
        <strain evidence="2">HYR1</strain>
    </source>
</reference>
<proteinExistence type="predicted"/>
<name>A0A3M7R643_BRAPC</name>
<organism evidence="2 3">
    <name type="scientific">Brachionus plicatilis</name>
    <name type="common">Marine rotifer</name>
    <name type="synonym">Brachionus muelleri</name>
    <dbReference type="NCBI Taxonomy" id="10195"/>
    <lineage>
        <taxon>Eukaryota</taxon>
        <taxon>Metazoa</taxon>
        <taxon>Spiralia</taxon>
        <taxon>Gnathifera</taxon>
        <taxon>Rotifera</taxon>
        <taxon>Eurotatoria</taxon>
        <taxon>Monogononta</taxon>
        <taxon>Pseudotrocha</taxon>
        <taxon>Ploima</taxon>
        <taxon>Brachionidae</taxon>
        <taxon>Brachionus</taxon>
    </lineage>
</organism>
<evidence type="ECO:0000313" key="2">
    <source>
        <dbReference type="EMBL" id="RNA18871.1"/>
    </source>
</evidence>
<accession>A0A3M7R643</accession>
<keyword evidence="3" id="KW-1185">Reference proteome</keyword>
<dbReference type="Proteomes" id="UP000276133">
    <property type="component" value="Unassembled WGS sequence"/>
</dbReference>
<feature type="region of interest" description="Disordered" evidence="1">
    <location>
        <begin position="61"/>
        <end position="85"/>
    </location>
</feature>
<comment type="caution">
    <text evidence="2">The sequence shown here is derived from an EMBL/GenBank/DDBJ whole genome shotgun (WGS) entry which is preliminary data.</text>
</comment>
<protein>
    <submittedName>
        <fullName evidence="2">Uncharacterized protein</fullName>
    </submittedName>
</protein>
<sequence>MALENGLIGNGKSFDFFYLIHSASNSIAIPVDMDETADTTNVTADTSFSTVMTVHKAFDPNAISDSEDDTSGSEGPAAKKKKTRRGHGLYYDKLEISSYTPFHSRSRTSLWERNESLVLLKKLPRLFDEGNILVKSLSLNIKINI</sequence>
<dbReference type="EMBL" id="REGN01004161">
    <property type="protein sequence ID" value="RNA18871.1"/>
    <property type="molecule type" value="Genomic_DNA"/>
</dbReference>
<evidence type="ECO:0000256" key="1">
    <source>
        <dbReference type="SAM" id="MobiDB-lite"/>
    </source>
</evidence>
<evidence type="ECO:0000313" key="3">
    <source>
        <dbReference type="Proteomes" id="UP000276133"/>
    </source>
</evidence>
<dbReference type="AlphaFoldDB" id="A0A3M7R643"/>
<gene>
    <name evidence="2" type="ORF">BpHYR1_014293</name>
</gene>